<keyword evidence="1" id="KW-0812">Transmembrane</keyword>
<evidence type="ECO:0000313" key="4">
    <source>
        <dbReference type="Proteomes" id="UP000034307"/>
    </source>
</evidence>
<organism evidence="3 4">
    <name type="scientific">Candidatus Amesbacteria bacterium GW2011_GWA2_47_11b</name>
    <dbReference type="NCBI Taxonomy" id="1618358"/>
    <lineage>
        <taxon>Bacteria</taxon>
        <taxon>Candidatus Amesiibacteriota</taxon>
    </lineage>
</organism>
<accession>A0A0G1RMK0</accession>
<proteinExistence type="predicted"/>
<feature type="transmembrane region" description="Helical" evidence="1">
    <location>
        <begin position="197"/>
        <end position="217"/>
    </location>
</feature>
<gene>
    <name evidence="3" type="ORF">UX80_C0003G0031</name>
</gene>
<dbReference type="InterPro" id="IPR027381">
    <property type="entry name" value="LytR/CpsA/Psr_C"/>
</dbReference>
<name>A0A0G1RMK0_9BACT</name>
<keyword evidence="1" id="KW-0472">Membrane</keyword>
<dbReference type="EMBL" id="LCNO01000003">
    <property type="protein sequence ID" value="KKU58376.1"/>
    <property type="molecule type" value="Genomic_DNA"/>
</dbReference>
<sequence length="336" mass="36038">MKKTIPTIVSVSRGGLSVCGAQINGLLKMPFGVEMVKDLNVVGLAELTAQIKKFVETNKISVSDLVVVLDAETYFERQLTGGTDEKMAEEVQEFVDSVPLASLSSKVFKANGKYHVVVINRRLYESVRTAFESLGFVVKAVVPELVLGVVGVGSTFDTNACRLILKKMGYVMENSFVGVTHVHTDDESWVNKNQKTATIMAVGAIMVAVLGVGLVAWQTISARQAAVARAKARQTRVVQISPSPTPTPATVVLTMRVVNATGVAGEAQKVRDDLVRLGFANIETATGAKTDKTLTVFSPRVSQADRQKVLAVVGGTSRENTQSQFDVLITLGQVTP</sequence>
<evidence type="ECO:0000256" key="1">
    <source>
        <dbReference type="SAM" id="Phobius"/>
    </source>
</evidence>
<protein>
    <recommendedName>
        <fullName evidence="2">LytR/CpsA/Psr regulator C-terminal domain-containing protein</fullName>
    </recommendedName>
</protein>
<dbReference type="STRING" id="1618358.UX80_C0003G0031"/>
<evidence type="ECO:0000313" key="3">
    <source>
        <dbReference type="EMBL" id="KKU58376.1"/>
    </source>
</evidence>
<comment type="caution">
    <text evidence="3">The sequence shown here is derived from an EMBL/GenBank/DDBJ whole genome shotgun (WGS) entry which is preliminary data.</text>
</comment>
<dbReference type="Proteomes" id="UP000034307">
    <property type="component" value="Unassembled WGS sequence"/>
</dbReference>
<dbReference type="Gene3D" id="3.30.70.2390">
    <property type="match status" value="1"/>
</dbReference>
<feature type="domain" description="LytR/CpsA/Psr regulator C-terminal" evidence="2">
    <location>
        <begin position="254"/>
        <end position="333"/>
    </location>
</feature>
<dbReference type="Pfam" id="PF13399">
    <property type="entry name" value="LytR_C"/>
    <property type="match status" value="1"/>
</dbReference>
<evidence type="ECO:0000259" key="2">
    <source>
        <dbReference type="Pfam" id="PF13399"/>
    </source>
</evidence>
<keyword evidence="1" id="KW-1133">Transmembrane helix</keyword>
<dbReference type="AlphaFoldDB" id="A0A0G1RMK0"/>
<reference evidence="3 4" key="1">
    <citation type="journal article" date="2015" name="Nature">
        <title>rRNA introns, odd ribosomes, and small enigmatic genomes across a large radiation of phyla.</title>
        <authorList>
            <person name="Brown C.T."/>
            <person name="Hug L.A."/>
            <person name="Thomas B.C."/>
            <person name="Sharon I."/>
            <person name="Castelle C.J."/>
            <person name="Singh A."/>
            <person name="Wilkins M.J."/>
            <person name="Williams K.H."/>
            <person name="Banfield J.F."/>
        </authorList>
    </citation>
    <scope>NUCLEOTIDE SEQUENCE [LARGE SCALE GENOMIC DNA]</scope>
</reference>